<dbReference type="AlphaFoldDB" id="A0A2N5WFY3"/>
<evidence type="ECO:0008006" key="5">
    <source>
        <dbReference type="Google" id="ProtNLM"/>
    </source>
</evidence>
<evidence type="ECO:0000313" key="3">
    <source>
        <dbReference type="EMBL" id="PLW61137.1"/>
    </source>
</evidence>
<sequence length="592" mass="68612">MLQKKLKTLKWDSYEEVLIGFKMMLEPFKEKMSGSGHIDLGKNHGAIYDEETSQMETFSRLVWAIGPYLSQNEDDFLKAEIHDSFVAGTEPESNHYFGKLENYSQKFVEMAALVTCLLLNKDTIWQDFNTKEKVNIANWLLQINERKIPKNNWCFFRILVNVTMKNLDMTYSQEMIDQDFAFVDSCYQGKGWYYDGKESQRDYYIPWAFHYYGLLVSKFLDPVEDAERIKKIRERATLFAQDFQYWFDRKGRAIPFGRSLTYRFAQGAFWSALVFANLEALPWEKIKELFSQHMQYWVHEEIFTEGGILTVGYSYQNLNIAEGYNAVGSPYWAFKVFILLAVDRQHPFWQVEKQLLQLSGRRFVSKEMQGWVEHSQYSEHIMFYPAGQFIENQSHAPAKYGKFVYSTQFGFSVPKGAYYYAEGAFDNTLALSEDGIYFRPHAQDDSFEILEDRLVHYWSPLQGVQIKTEIIPLGESHLRIHDIKTEKVLFIAEGGFSTKIEGSSVISDKMFGQINSPSGTSIIRGIKGYDEARIIRPEVNTNLLYSRSIFPSLQGKIQPGSHSLISMLSGVITPEKKINQADKKLLFSSKSI</sequence>
<dbReference type="PANTHER" id="PTHR35339:SF4">
    <property type="entry name" value="LINALOOL DEHYDRATASE_ISOMERASE DOMAIN-CONTAINING PROTEIN"/>
    <property type="match status" value="1"/>
</dbReference>
<evidence type="ECO:0000313" key="4">
    <source>
        <dbReference type="Proteomes" id="UP000234865"/>
    </source>
</evidence>
<feature type="domain" description="DUF2264" evidence="1">
    <location>
        <begin position="23"/>
        <end position="354"/>
    </location>
</feature>
<protein>
    <recommendedName>
        <fullName evidence="5">DUF2264 domain-containing protein</fullName>
    </recommendedName>
</protein>
<dbReference type="InterPro" id="IPR049349">
    <property type="entry name" value="DUF2264_N"/>
</dbReference>
<reference evidence="4" key="1">
    <citation type="submission" date="2016-08" db="EMBL/GenBank/DDBJ databases">
        <title>Comparative genomics of Lactococcus lactis strain WFLU12 isolated from the gastrointestinal tract of wild olive flounder (Paralichythys olivaceus).</title>
        <authorList>
            <person name="Nguyen T.L."/>
            <person name="Kim D.-H."/>
        </authorList>
    </citation>
    <scope>NUCLEOTIDE SEQUENCE [LARGE SCALE GENOMIC DNA]</scope>
    <source>
        <strain evidence="4">WFLU12</strain>
    </source>
</reference>
<organism evidence="3 4">
    <name type="scientific">Lactococcus lactis subsp. lactis</name>
    <name type="common">Streptococcus lactis</name>
    <dbReference type="NCBI Taxonomy" id="1360"/>
    <lineage>
        <taxon>Bacteria</taxon>
        <taxon>Bacillati</taxon>
        <taxon>Bacillota</taxon>
        <taxon>Bacilli</taxon>
        <taxon>Lactobacillales</taxon>
        <taxon>Streptococcaceae</taxon>
        <taxon>Lactococcus</taxon>
    </lineage>
</organism>
<feature type="domain" description="DUF2264" evidence="2">
    <location>
        <begin position="379"/>
        <end position="572"/>
    </location>
</feature>
<dbReference type="Proteomes" id="UP000234865">
    <property type="component" value="Unassembled WGS sequence"/>
</dbReference>
<dbReference type="PIRSF" id="PIRSF014753">
    <property type="entry name" value="UCP014753"/>
    <property type="match status" value="1"/>
</dbReference>
<comment type="caution">
    <text evidence="3">The sequence shown here is derived from an EMBL/GenBank/DDBJ whole genome shotgun (WGS) entry which is preliminary data.</text>
</comment>
<dbReference type="Pfam" id="PF10022">
    <property type="entry name" value="DUF2264"/>
    <property type="match status" value="1"/>
</dbReference>
<dbReference type="PANTHER" id="PTHR35339">
    <property type="entry name" value="LINALOOL DEHYDRATASE_ISOMERASE DOMAIN-CONTAINING PROTEIN"/>
    <property type="match status" value="1"/>
</dbReference>
<evidence type="ECO:0000259" key="2">
    <source>
        <dbReference type="Pfam" id="PF20938"/>
    </source>
</evidence>
<dbReference type="Pfam" id="PF20938">
    <property type="entry name" value="DUF2264_C"/>
    <property type="match status" value="1"/>
</dbReference>
<evidence type="ECO:0000259" key="1">
    <source>
        <dbReference type="Pfam" id="PF10022"/>
    </source>
</evidence>
<dbReference type="InterPro" id="IPR016624">
    <property type="entry name" value="UCP014753"/>
</dbReference>
<gene>
    <name evidence="3" type="ORF">CYU10_002209</name>
</gene>
<name>A0A2N5WFY3_LACLL</name>
<dbReference type="RefSeq" id="WP_029343904.1">
    <property type="nucleotide sequence ID" value="NZ_JNLP01000001.1"/>
</dbReference>
<dbReference type="EMBL" id="PKRZ01000001">
    <property type="protein sequence ID" value="PLW61137.1"/>
    <property type="molecule type" value="Genomic_DNA"/>
</dbReference>
<dbReference type="InterPro" id="IPR049237">
    <property type="entry name" value="DUF2264_C"/>
</dbReference>
<accession>A0A2N5WFY3</accession>
<proteinExistence type="predicted"/>